<dbReference type="Proteomes" id="UP000239917">
    <property type="component" value="Unassembled WGS sequence"/>
</dbReference>
<gene>
    <name evidence="3" type="ORF">KEHDKFFH_11290</name>
</gene>
<keyword evidence="4" id="KW-1185">Reference proteome</keyword>
<dbReference type="Pfam" id="PF11446">
    <property type="entry name" value="DUF2897"/>
    <property type="match status" value="1"/>
</dbReference>
<dbReference type="InterPro" id="IPR021550">
    <property type="entry name" value="DUF2897"/>
</dbReference>
<dbReference type="AlphaFoldDB" id="A0A2S5Z9G0"/>
<comment type="caution">
    <text evidence="3">The sequence shown here is derived from an EMBL/GenBank/DDBJ whole genome shotgun (WGS) entry which is preliminary data.</text>
</comment>
<feature type="coiled-coil region" evidence="1">
    <location>
        <begin position="30"/>
        <end position="57"/>
    </location>
</feature>
<keyword evidence="1" id="KW-0175">Coiled coil</keyword>
<proteinExistence type="predicted"/>
<dbReference type="RefSeq" id="WP_064502513.1">
    <property type="nucleotide sequence ID" value="NZ_PSSX01000009.1"/>
</dbReference>
<dbReference type="EMBL" id="PSSX01000009">
    <property type="protein sequence ID" value="PPI84039.1"/>
    <property type="molecule type" value="Genomic_DNA"/>
</dbReference>
<keyword evidence="2" id="KW-1133">Transmembrane helix</keyword>
<keyword evidence="2" id="KW-0812">Transmembrane</keyword>
<reference evidence="3 4" key="1">
    <citation type="submission" date="2018-01" db="EMBL/GenBank/DDBJ databases">
        <title>Complete genome sequences of the type strains of Marinobacter flavimaris and Marinobacter maroccanus.</title>
        <authorList>
            <person name="Palau M."/>
            <person name="Boujida N."/>
            <person name="Manresa A."/>
            <person name="Minana-Galbis D."/>
        </authorList>
    </citation>
    <scope>NUCLEOTIDE SEQUENCE [LARGE SCALE GENOMIC DNA]</scope>
    <source>
        <strain evidence="3 4">N4</strain>
    </source>
</reference>
<evidence type="ECO:0000313" key="4">
    <source>
        <dbReference type="Proteomes" id="UP000239917"/>
    </source>
</evidence>
<evidence type="ECO:0000256" key="2">
    <source>
        <dbReference type="SAM" id="Phobius"/>
    </source>
</evidence>
<sequence length="58" mass="6570">MPAIGWIFIIVALALIVGSLMILRDNAHSMKISDEKMKKIQARKAEIEAEESAEDKEW</sequence>
<evidence type="ECO:0000313" key="3">
    <source>
        <dbReference type="EMBL" id="PPI84039.1"/>
    </source>
</evidence>
<evidence type="ECO:0000256" key="1">
    <source>
        <dbReference type="SAM" id="Coils"/>
    </source>
</evidence>
<dbReference type="OrthoDB" id="6184284at2"/>
<organism evidence="3 4">
    <name type="scientific">Marinobacter maroccanus</name>
    <dbReference type="NCBI Taxonomy" id="2055143"/>
    <lineage>
        <taxon>Bacteria</taxon>
        <taxon>Pseudomonadati</taxon>
        <taxon>Pseudomonadota</taxon>
        <taxon>Gammaproteobacteria</taxon>
        <taxon>Pseudomonadales</taxon>
        <taxon>Marinobacteraceae</taxon>
        <taxon>Marinobacter</taxon>
    </lineage>
</organism>
<name>A0A2S5Z9G0_9GAMM</name>
<protein>
    <submittedName>
        <fullName evidence="3">DUF2897 domain-containing protein</fullName>
    </submittedName>
</protein>
<keyword evidence="2" id="KW-0472">Membrane</keyword>
<feature type="transmembrane region" description="Helical" evidence="2">
    <location>
        <begin position="6"/>
        <end position="23"/>
    </location>
</feature>
<accession>A0A2S5Z9G0</accession>